<sequence>MTIGLLGLGVSAGFAETPCASTPAAAVKAYESGQPIAGDLVEGYRVASWYTDLPLRVNWAQVERCGHPGWPELSIRMAQRPEGALLVSAVSPLSTVAAAGVTTVQVGRTSALLLEKTIRAGEPVRLWRIEPNLRMEMPAVSEESGGIGERIRLRVVSNQENVQVVRYVFGLVRGPADVELE</sequence>
<dbReference type="EMBL" id="RDSM01000002">
    <property type="protein sequence ID" value="RXH55803.1"/>
    <property type="molecule type" value="Genomic_DNA"/>
</dbReference>
<protein>
    <recommendedName>
        <fullName evidence="3">Flagella basal body P-ring formation protein FlgA C-terminal domain-containing protein</fullName>
    </recommendedName>
</protein>
<reference evidence="2" key="2">
    <citation type="submission" date="2019-02" db="EMBL/GenBank/DDBJ databases">
        <title>Granulicella sibirica sp. nov., a psychrotolerant acidobacterium isolated from an organic soil layer in forested tundra, West Siberia.</title>
        <authorList>
            <person name="Oshkin I.Y."/>
            <person name="Kulichevskaya I.S."/>
            <person name="Rijpstra W.I.C."/>
            <person name="Sinninghe Damste J.S."/>
            <person name="Rakitin A.L."/>
            <person name="Ravin N.V."/>
            <person name="Dedysh S.N."/>
        </authorList>
    </citation>
    <scope>NUCLEOTIDE SEQUENCE [LARGE SCALE GENOMIC DNA]</scope>
    <source>
        <strain evidence="2">AF10</strain>
    </source>
</reference>
<name>A0A4Q0SXE4_9BACT</name>
<evidence type="ECO:0000313" key="1">
    <source>
        <dbReference type="EMBL" id="RXH55803.1"/>
    </source>
</evidence>
<proteinExistence type="predicted"/>
<keyword evidence="2" id="KW-1185">Reference proteome</keyword>
<reference evidence="1 2" key="1">
    <citation type="submission" date="2018-11" db="EMBL/GenBank/DDBJ databases">
        <authorList>
            <person name="Mardanov A.V."/>
            <person name="Ravin N.V."/>
            <person name="Dedysh S.N."/>
        </authorList>
    </citation>
    <scope>NUCLEOTIDE SEQUENCE [LARGE SCALE GENOMIC DNA]</scope>
    <source>
        <strain evidence="1 2">AF10</strain>
    </source>
</reference>
<comment type="caution">
    <text evidence="1">The sequence shown here is derived from an EMBL/GenBank/DDBJ whole genome shotgun (WGS) entry which is preliminary data.</text>
</comment>
<gene>
    <name evidence="1" type="ORF">GRAN_2660</name>
</gene>
<accession>A0A4Q0SXE4</accession>
<organism evidence="1 2">
    <name type="scientific">Granulicella sibirica</name>
    <dbReference type="NCBI Taxonomy" id="2479048"/>
    <lineage>
        <taxon>Bacteria</taxon>
        <taxon>Pseudomonadati</taxon>
        <taxon>Acidobacteriota</taxon>
        <taxon>Terriglobia</taxon>
        <taxon>Terriglobales</taxon>
        <taxon>Acidobacteriaceae</taxon>
        <taxon>Granulicella</taxon>
    </lineage>
</organism>
<evidence type="ECO:0000313" key="2">
    <source>
        <dbReference type="Proteomes" id="UP000289437"/>
    </source>
</evidence>
<evidence type="ECO:0008006" key="3">
    <source>
        <dbReference type="Google" id="ProtNLM"/>
    </source>
</evidence>
<dbReference type="Proteomes" id="UP000289437">
    <property type="component" value="Unassembled WGS sequence"/>
</dbReference>
<dbReference type="AlphaFoldDB" id="A0A4Q0SXE4"/>